<dbReference type="Gene3D" id="2.30.320.10">
    <property type="entry name" value="YwqG-like"/>
    <property type="match status" value="1"/>
</dbReference>
<reference evidence="1 2" key="1">
    <citation type="submission" date="2024-02" db="EMBL/GenBank/DDBJ databases">
        <title>Full genome sequence of Nocardioides kribbensis.</title>
        <authorList>
            <person name="Poletto B.L."/>
            <person name="Silva G."/>
            <person name="Galante D."/>
            <person name="Campos K.R."/>
            <person name="Santos M.B.N."/>
            <person name="Sacchi C.T."/>
        </authorList>
    </citation>
    <scope>NUCLEOTIDE SEQUENCE [LARGE SCALE GENOMIC DNA]</scope>
    <source>
        <strain evidence="1 2">O4R</strain>
    </source>
</reference>
<dbReference type="InterPro" id="IPR035948">
    <property type="entry name" value="YwqG-like_sf"/>
</dbReference>
<dbReference type="SUPFAM" id="SSF103032">
    <property type="entry name" value="Hypothetical protein YwqG"/>
    <property type="match status" value="1"/>
</dbReference>
<dbReference type="Pfam" id="PF09234">
    <property type="entry name" value="DUF1963"/>
    <property type="match status" value="1"/>
</dbReference>
<sequence length="269" mass="28204">MTALASEHLTALAREHLDEAGARAWLGLLRPAVLLRPAGPGEPAVARLGGSPDLPPGADRPRWPGEGRLRLVAEVDLAAVAAAGLDAGLRLASTGRLLAFCYDDPDGTGAIVDAADPGSAAGWRLLHLEGVGPALGAHTALAGVQVLTWPDSEHPVLEIAGVELPDAMEERLGELLDDAVGEDAVGHQLGGWARPVQGAVEWEAAEARLGTATWDEEHRREALRWRPLLQVDGGADSAWGDAGCLDWLARTDGTRPPEPSELGFTWQTG</sequence>
<name>A0ABV1NVM7_9ACTN</name>
<dbReference type="Proteomes" id="UP001482520">
    <property type="component" value="Unassembled WGS sequence"/>
</dbReference>
<comment type="caution">
    <text evidence="1">The sequence shown here is derived from an EMBL/GenBank/DDBJ whole genome shotgun (WGS) entry which is preliminary data.</text>
</comment>
<dbReference type="EMBL" id="JBEGDP010000003">
    <property type="protein sequence ID" value="MEQ7846570.1"/>
    <property type="molecule type" value="Genomic_DNA"/>
</dbReference>
<protein>
    <submittedName>
        <fullName evidence="1">DUF1963 domain-containing protein</fullName>
    </submittedName>
</protein>
<accession>A0ABV1NVM7</accession>
<evidence type="ECO:0000313" key="1">
    <source>
        <dbReference type="EMBL" id="MEQ7846570.1"/>
    </source>
</evidence>
<organism evidence="1 2">
    <name type="scientific">Nocardioides kribbensis</name>
    <dbReference type="NCBI Taxonomy" id="305517"/>
    <lineage>
        <taxon>Bacteria</taxon>
        <taxon>Bacillati</taxon>
        <taxon>Actinomycetota</taxon>
        <taxon>Actinomycetes</taxon>
        <taxon>Propionibacteriales</taxon>
        <taxon>Nocardioidaceae</taxon>
        <taxon>Nocardioides</taxon>
    </lineage>
</organism>
<dbReference type="InterPro" id="IPR015315">
    <property type="entry name" value="DUF1963"/>
</dbReference>
<keyword evidence="2" id="KW-1185">Reference proteome</keyword>
<gene>
    <name evidence="1" type="ORF">V6R90_04705</name>
</gene>
<proteinExistence type="predicted"/>
<dbReference type="RefSeq" id="WP_349803933.1">
    <property type="nucleotide sequence ID" value="NZ_JBEGDP010000003.1"/>
</dbReference>
<evidence type="ECO:0000313" key="2">
    <source>
        <dbReference type="Proteomes" id="UP001482520"/>
    </source>
</evidence>